<dbReference type="InterPro" id="IPR004291">
    <property type="entry name" value="Transposase_IS66_central"/>
</dbReference>
<evidence type="ECO:0000313" key="6">
    <source>
        <dbReference type="EMBL" id="PYD77671.1"/>
    </source>
</evidence>
<dbReference type="Pfam" id="PF13005">
    <property type="entry name" value="zf-IS66"/>
    <property type="match status" value="1"/>
</dbReference>
<comment type="caution">
    <text evidence="6">The sequence shown here is derived from an EMBL/GenBank/DDBJ whole genome shotgun (WGS) entry which is preliminary data.</text>
</comment>
<evidence type="ECO:0000259" key="4">
    <source>
        <dbReference type="Pfam" id="PF13546"/>
    </source>
</evidence>
<gene>
    <name evidence="6" type="ORF">CFR77_14315</name>
</gene>
<name>A0A318QJL3_9PROT</name>
<feature type="domain" description="Transposase IS701-like DDE" evidence="4">
    <location>
        <begin position="2"/>
        <end position="51"/>
    </location>
</feature>
<dbReference type="InterPro" id="IPR024463">
    <property type="entry name" value="Transposase_TnpC_homeodom"/>
</dbReference>
<dbReference type="Pfam" id="PF13817">
    <property type="entry name" value="DDE_Tnp_IS66_C"/>
    <property type="match status" value="1"/>
</dbReference>
<evidence type="ECO:0000259" key="5">
    <source>
        <dbReference type="Pfam" id="PF13817"/>
    </source>
</evidence>
<dbReference type="InterPro" id="IPR052344">
    <property type="entry name" value="Transposase-related"/>
</dbReference>
<dbReference type="AlphaFoldDB" id="A0A318QJL3"/>
<proteinExistence type="predicted"/>
<dbReference type="NCBIfam" id="NF033517">
    <property type="entry name" value="transpos_IS66"/>
    <property type="match status" value="1"/>
</dbReference>
<dbReference type="Pfam" id="PF13007">
    <property type="entry name" value="LZ_Tnp_IS66"/>
    <property type="match status" value="1"/>
</dbReference>
<dbReference type="Proteomes" id="UP000247814">
    <property type="component" value="Unassembled WGS sequence"/>
</dbReference>
<organism evidence="6 7">
    <name type="scientific">Komagataeibacter sucrofermentans</name>
    <dbReference type="NCBI Taxonomy" id="1053551"/>
    <lineage>
        <taxon>Bacteria</taxon>
        <taxon>Pseudomonadati</taxon>
        <taxon>Pseudomonadota</taxon>
        <taxon>Alphaproteobacteria</taxon>
        <taxon>Acetobacterales</taxon>
        <taxon>Acetobacteraceae</taxon>
        <taxon>Komagataeibacter</taxon>
    </lineage>
</organism>
<dbReference type="EMBL" id="NKUA01000030">
    <property type="protein sequence ID" value="PYD77671.1"/>
    <property type="molecule type" value="Genomic_DNA"/>
</dbReference>
<feature type="domain" description="Transposase IS66 zinc-finger binding" evidence="2">
    <location>
        <begin position="172"/>
        <end position="215"/>
    </location>
</feature>
<reference evidence="6 7" key="1">
    <citation type="submission" date="2017-07" db="EMBL/GenBank/DDBJ databases">
        <title>A draft genome sequence of Komagataeibacter sucrofermentans LMG 18788.</title>
        <authorList>
            <person name="Skraban J."/>
            <person name="Cleenwerck I."/>
            <person name="Vandamme P."/>
            <person name="Trcek J."/>
        </authorList>
    </citation>
    <scope>NUCLEOTIDE SEQUENCE [LARGE SCALE GENOMIC DNA]</scope>
    <source>
        <strain evidence="6 7">LMG 18788</strain>
    </source>
</reference>
<feature type="domain" description="Transposase IS66 C-terminal" evidence="5">
    <location>
        <begin position="525"/>
        <end position="562"/>
    </location>
</feature>
<evidence type="ECO:0000259" key="3">
    <source>
        <dbReference type="Pfam" id="PF13007"/>
    </source>
</evidence>
<feature type="domain" description="Transposase TnpC homeodomain" evidence="3">
    <location>
        <begin position="88"/>
        <end position="165"/>
    </location>
</feature>
<dbReference type="PANTHER" id="PTHR33678">
    <property type="entry name" value="BLL1576 PROTEIN"/>
    <property type="match status" value="1"/>
</dbReference>
<evidence type="ECO:0000313" key="7">
    <source>
        <dbReference type="Proteomes" id="UP000247814"/>
    </source>
</evidence>
<feature type="domain" description="Transposase IS66 central" evidence="1">
    <location>
        <begin position="230"/>
        <end position="518"/>
    </location>
</feature>
<sequence>MCPAYIAGPIGPGDRKSVQPMAARNGDIPYDRLHHFVSSGVWDSAPLEAALETGISEIDRLLAALAASEVARQEAERRATGAEAMVAHLKLLIAKMRQDRFSASSERGRRLLEQLELELEDLETAIAEDDPANAPETMARASETGVERQRPARRPFPAALPRERVVIPAPVHCPCCGSSRLAKLGESMTETLEVVPRQFRVIQTVREKFSCRDCESITQPPAPFHPIARGRAGPWLLSTILTGKFADHLPLNRQSAAFAREGIDLDTSTLADWVGASTATLAPLIAQIRAHVLAAERLHGDDTTVPVLAKSRTVTGRLWTYVRDDRPFGGPAPPAAAWFRYSRDRKGEHPMEHLAGWSGILQSDAYGGYNRLFDADRKPAPVMPAGCWAHARRGLFRLAELGRAPLAVEAVRRIDAIFEAERAINGATSAQRLAVRQESIAPMVDGLLAWMRESCARLSKKTPVATATAYILRRPESFTRFLSDGRICLTNNAAERVLRGIALGRKAWLFAGSDRGGQRAADMYSLIVTAKLNGVDPQAWLADVLARINDQPVSRLHELLPWNWKNTRHANHTQAA</sequence>
<evidence type="ECO:0000259" key="2">
    <source>
        <dbReference type="Pfam" id="PF13005"/>
    </source>
</evidence>
<evidence type="ECO:0000259" key="1">
    <source>
        <dbReference type="Pfam" id="PF03050"/>
    </source>
</evidence>
<protein>
    <submittedName>
        <fullName evidence="6">Transposase</fullName>
    </submittedName>
</protein>
<dbReference type="Pfam" id="PF13546">
    <property type="entry name" value="DDE_5"/>
    <property type="match status" value="1"/>
</dbReference>
<accession>A0A318QJL3</accession>
<dbReference type="InterPro" id="IPR024474">
    <property type="entry name" value="Znf_dom_IS66"/>
</dbReference>
<dbReference type="Pfam" id="PF03050">
    <property type="entry name" value="DDE_Tnp_IS66"/>
    <property type="match status" value="1"/>
</dbReference>
<dbReference type="PANTHER" id="PTHR33678:SF1">
    <property type="entry name" value="BLL1576 PROTEIN"/>
    <property type="match status" value="1"/>
</dbReference>
<dbReference type="RefSeq" id="WP_408887039.1">
    <property type="nucleotide sequence ID" value="NZ_CP137148.1"/>
</dbReference>
<keyword evidence="7" id="KW-1185">Reference proteome</keyword>
<dbReference type="InterPro" id="IPR038721">
    <property type="entry name" value="IS701-like_DDE_dom"/>
</dbReference>
<dbReference type="InterPro" id="IPR039552">
    <property type="entry name" value="IS66_C"/>
</dbReference>